<feature type="region of interest" description="Disordered" evidence="2">
    <location>
        <begin position="1390"/>
        <end position="1426"/>
    </location>
</feature>
<evidence type="ECO:0000256" key="2">
    <source>
        <dbReference type="SAM" id="MobiDB-lite"/>
    </source>
</evidence>
<dbReference type="OrthoDB" id="5423371at2759"/>
<feature type="coiled-coil region" evidence="1">
    <location>
        <begin position="1219"/>
        <end position="1315"/>
    </location>
</feature>
<dbReference type="Proteomes" id="UP000245910">
    <property type="component" value="Chromosome I"/>
</dbReference>
<name>A0A2L2TM46_9HYPO</name>
<evidence type="ECO:0000313" key="4">
    <source>
        <dbReference type="Proteomes" id="UP000245910"/>
    </source>
</evidence>
<dbReference type="PANTHER" id="PTHR23159">
    <property type="entry name" value="CENTROSOMAL PROTEIN 2"/>
    <property type="match status" value="1"/>
</dbReference>
<feature type="compositionally biased region" description="Low complexity" evidence="2">
    <location>
        <begin position="141"/>
        <end position="164"/>
    </location>
</feature>
<feature type="compositionally biased region" description="Basic and acidic residues" evidence="2">
    <location>
        <begin position="522"/>
        <end position="533"/>
    </location>
</feature>
<feature type="region of interest" description="Disordered" evidence="2">
    <location>
        <begin position="35"/>
        <end position="98"/>
    </location>
</feature>
<proteinExistence type="predicted"/>
<accession>A0A2L2TM46</accession>
<dbReference type="STRING" id="56646.A0A2L2TM46"/>
<feature type="compositionally biased region" description="Basic and acidic residues" evidence="2">
    <location>
        <begin position="1090"/>
        <end position="1102"/>
    </location>
</feature>
<feature type="region of interest" description="Disordered" evidence="2">
    <location>
        <begin position="110"/>
        <end position="217"/>
    </location>
</feature>
<feature type="compositionally biased region" description="Polar residues" evidence="2">
    <location>
        <begin position="55"/>
        <end position="65"/>
    </location>
</feature>
<evidence type="ECO:0008006" key="5">
    <source>
        <dbReference type="Google" id="ProtNLM"/>
    </source>
</evidence>
<feature type="region of interest" description="Disordered" evidence="2">
    <location>
        <begin position="411"/>
        <end position="442"/>
    </location>
</feature>
<protein>
    <recommendedName>
        <fullName evidence="5">Transport protein USO1</fullName>
    </recommendedName>
</protein>
<feature type="compositionally biased region" description="Basic and acidic residues" evidence="2">
    <location>
        <begin position="2345"/>
        <end position="2357"/>
    </location>
</feature>
<feature type="compositionally biased region" description="Basic and acidic residues" evidence="2">
    <location>
        <begin position="2217"/>
        <end position="2229"/>
    </location>
</feature>
<feature type="compositionally biased region" description="Polar residues" evidence="2">
    <location>
        <begin position="205"/>
        <end position="217"/>
    </location>
</feature>
<evidence type="ECO:0000313" key="3">
    <source>
        <dbReference type="EMBL" id="CEI64316.1"/>
    </source>
</evidence>
<sequence length="2410" mass="264872">MSLSERDSFYDGEFQLRHPYAASSDPNLRALVPMWDSSDPERCPPPLPMNPGSPLTSRAGTSSAIASAHAALNERAQQSAMVPAKRIESPTKGHRRLQSSVRDISMMIEGASGHNSPSRSPERQQRPETPTRSRDHDNRPSDSQSSVSSSTPVPGPSLTPIMRPAARRPPPQSILGENTPPQSSTMLALQHMSSTPSKEPENPLSDITNGSTAVSQGPQNLEALSDQILSLTSIATGLQKEMSQLSRRSRDNATDLLSLKEATNSRDEDIRKSLRELLGSHGNGNDGQNRLPPARDPFGGYFLDNKPHNLSPPSTRGFQLPRIPSPKSFGDSIERGSIISTPSLVGSEANSSLVLLERIIREMGTKEGQESLLGRLQEVSNKLSGMATSQKLDEVIDQVKAQSEQAIILGNSFGSPHASRSRNLSFESESSTMPSQARSAVSQRVEHIMRNEARRNSEPSGRGSDILNDDLMGIIRSVKDSVSQGGGLTAEVKALVRELRGEVLGMGREIGKRLDQQAASKRGVEDQDTPSKDEVARVIDEGLEQMKDQLNHVLREHRRQSAASVNTQKSAVDYQEIYNAMRAAIQDNEATKSNLPDLSREDVIEAVRDAWENYKPEIEVQQIGLERDEILACLKQGMQEYSTRGDHPPAASRDDVLTAVVEGLQHYVPPQVDQPGTLSRDEIIDAVRDCLEEFEFPVAPGAGDFTHEDMVDAVREGLQDLDVHSSRALVPASSGNNEDVSDRLREIMEYLRQEFKTMSEEAKENVAATGRETEQVLGATKDGFENLRQAMESYVDRATGAAGQEEFMDDLLKSLEDFKDEMAGIVSTTNQESREQLQTELEGLREIVNSSMIPAPQPQSNNTEVLEALNTGFNNLRQEVLRPRAETSEILDALNDGLNDLRAGMDRVTNKPTDLTANDEILDALKAGLDSVRADIESIRDSSNDKAVATLNATPAANDEIMEALKSGLSGVRADLEALRDSQTEKAVAVVEPKENDEVLEALKNGLDALRVDIEAIRENTSEKAVAPVDTTSNDDVIAAVKTGLESLRADFEAVRDNSEKALAPVDNPSSSDEFVEALKNGLDSLKADLESARETSDRSASDENTSNDEVIVTLKNGLDSLHAEIAGLANQEKPEALENTSNDEVIVTLKNGLDSLHAEIAALANQEKAEVASENTSIDEVIVTLKNGLDSLHTDIEAIAAAQKAAAPADNTTNDEVIEALKNGLDSLRTDIEALQESNQKALAPVVDTKPNDEVLDALKTGLESLRSDIESLRETNSERAIAPAESLSDEKILEALKTGLESVRSDIEALRDSNGERALAAVSTAKAEDGESGESIKSDDVKNLEVLIAGLAIKIDSVKAENQEIQKDDLSRMEELLRTVQDSVDEIASRETLTRSASVKKKKEEGAEEPESGIQGDAEEPASKEDMQAIETILRNTKGKLDDLIDGEQAVRKDHIDNVEALLLETRETMDTLTTQLDTVSRKEEVTALEALLTKVSTGLDEIKEQATKESENPNKVSKGDVEAVEALTLEIKTALEGFTGTDLALLARKDDVSNLEALLIKKEDLTGLETIVKEFQEKLDTTVDAQTKAIAVRDEESTSVADRVTEVKNFLEELQGAISTKLDEGATGVEGVSKLLETMGEKIDKNENVHQDLKDMLDTIKAEFEDSKAVVSGVKVESNEKLQEATETLSTKLDEKIGELVAKYETLETTLDERSKVSEARDEVMETALIGSKSVTDELKLLIDTLGSTVTDSLEKMEEASKTVFTKVEELGTRTEETHTEDKAEHQQTRDRITEALTVVEGLKGEVSESHPKILESVKDLLLLVGEHYEHSKSSTTEIQDKILEHKSPEELMALLTLLTDDKYNNTQVHEKLDKLIEQIYNDSEVKERLDKIIEEKYNDAEVREKLDKIIESKYDDAPVHEKLATIIESKYDDTEVRGKLDTIIESKYDDGEVRAKLDKIIEEKYDDTPVKEMLGTIIESKYDDAPVKEMLGTIIEQKYDDTPVRDKLDLIMDSKYDDTIVREKLDLVLDGRYDDAVVQEKLDKLVDHTTVADQAFTRLDTLDKVHASVLKTAADISDFLQSQKRRIEKAHEDHSRHLQETMASVERKLAEKDHVETAVLNLRDEELRLRQSVMSLRSEQENLIRQKTRLTGDVSSLETALSMRKEELYDMESRAENLERRILEGVMDHSRVLLMSKAKRSGSDAMSRKRVRKPAEEESQQDGRKSMVGMALSAKRNLAASSPTGAARRIVSLSQINNNVASGGVKRSQSVRTPAGGGGKVYRKRSWGGGLDLADNDKENSVNETVEEVDEADVKPGLTSETVEVPEEETTVLEQEINGEGSERGDSDNETLRRSSRGTVITNSTEMYTDGDSYSEDSYTESEWTESNVGTDTGSVLGNEVAIVGN</sequence>
<feature type="region of interest" description="Disordered" evidence="2">
    <location>
        <begin position="2201"/>
        <end position="2231"/>
    </location>
</feature>
<feature type="region of interest" description="Disordered" evidence="2">
    <location>
        <begin position="2341"/>
        <end position="2364"/>
    </location>
</feature>
<feature type="region of interest" description="Disordered" evidence="2">
    <location>
        <begin position="2268"/>
        <end position="2287"/>
    </location>
</feature>
<organism evidence="3 4">
    <name type="scientific">Fusarium venenatum</name>
    <dbReference type="NCBI Taxonomy" id="56646"/>
    <lineage>
        <taxon>Eukaryota</taxon>
        <taxon>Fungi</taxon>
        <taxon>Dikarya</taxon>
        <taxon>Ascomycota</taxon>
        <taxon>Pezizomycotina</taxon>
        <taxon>Sordariomycetes</taxon>
        <taxon>Hypocreomycetidae</taxon>
        <taxon>Hypocreales</taxon>
        <taxon>Nectriaceae</taxon>
        <taxon>Fusarium</taxon>
    </lineage>
</organism>
<feature type="region of interest" description="Disordered" evidence="2">
    <location>
        <begin position="277"/>
        <end position="296"/>
    </location>
</feature>
<feature type="region of interest" description="Disordered" evidence="2">
    <location>
        <begin position="1090"/>
        <end position="1109"/>
    </location>
</feature>
<evidence type="ECO:0000256" key="1">
    <source>
        <dbReference type="SAM" id="Coils"/>
    </source>
</evidence>
<feature type="compositionally biased region" description="Polar residues" evidence="2">
    <location>
        <begin position="175"/>
        <end position="197"/>
    </location>
</feature>
<dbReference type="PANTHER" id="PTHR23159:SF31">
    <property type="entry name" value="CENTROSOME-ASSOCIATED PROTEIN CEP250 ISOFORM X1"/>
    <property type="match status" value="1"/>
</dbReference>
<feature type="compositionally biased region" description="Basic and acidic residues" evidence="2">
    <location>
        <begin position="120"/>
        <end position="140"/>
    </location>
</feature>
<feature type="compositionally biased region" description="Polar residues" evidence="2">
    <location>
        <begin position="421"/>
        <end position="442"/>
    </location>
</feature>
<keyword evidence="4" id="KW-1185">Reference proteome</keyword>
<reference evidence="4" key="1">
    <citation type="submission" date="2014-10" db="EMBL/GenBank/DDBJ databases">
        <authorList>
            <person name="King R."/>
        </authorList>
    </citation>
    <scope>NUCLEOTIDE SEQUENCE [LARGE SCALE GENOMIC DNA]</scope>
    <source>
        <strain evidence="4">A3/5</strain>
    </source>
</reference>
<feature type="region of interest" description="Disordered" evidence="2">
    <location>
        <begin position="514"/>
        <end position="533"/>
    </location>
</feature>
<dbReference type="EMBL" id="LN649229">
    <property type="protein sequence ID" value="CEI64316.1"/>
    <property type="molecule type" value="Genomic_DNA"/>
</dbReference>
<keyword evidence="1" id="KW-0175">Coiled coil</keyword>